<keyword evidence="4" id="KW-0804">Transcription</keyword>
<accession>A0AAN1CWT9</accession>
<dbReference type="PANTHER" id="PTHR30118">
    <property type="entry name" value="HTH-TYPE TRANSCRIPTIONAL REGULATOR LEUO-RELATED"/>
    <property type="match status" value="1"/>
</dbReference>
<protein>
    <submittedName>
        <fullName evidence="6">LysR family transcriptional regulator</fullName>
    </submittedName>
</protein>
<dbReference type="PROSITE" id="PS50931">
    <property type="entry name" value="HTH_LYSR"/>
    <property type="match status" value="1"/>
</dbReference>
<evidence type="ECO:0000259" key="5">
    <source>
        <dbReference type="PROSITE" id="PS50931"/>
    </source>
</evidence>
<evidence type="ECO:0000313" key="6">
    <source>
        <dbReference type="EMBL" id="ANQ14122.1"/>
    </source>
</evidence>
<dbReference type="EMBL" id="CP016346">
    <property type="protein sequence ID" value="ANQ14122.1"/>
    <property type="molecule type" value="Genomic_DNA"/>
</dbReference>
<evidence type="ECO:0000256" key="4">
    <source>
        <dbReference type="ARBA" id="ARBA00023163"/>
    </source>
</evidence>
<keyword evidence="2" id="KW-0805">Transcription regulation</keyword>
<dbReference type="GO" id="GO:0003700">
    <property type="term" value="F:DNA-binding transcription factor activity"/>
    <property type="evidence" value="ECO:0007669"/>
    <property type="project" value="InterPro"/>
</dbReference>
<keyword evidence="7" id="KW-1185">Reference proteome</keyword>
<dbReference type="SUPFAM" id="SSF53850">
    <property type="entry name" value="Periplasmic binding protein-like II"/>
    <property type="match status" value="1"/>
</dbReference>
<comment type="similarity">
    <text evidence="1">Belongs to the LysR transcriptional regulatory family.</text>
</comment>
<dbReference type="InterPro" id="IPR036388">
    <property type="entry name" value="WH-like_DNA-bd_sf"/>
</dbReference>
<keyword evidence="3" id="KW-0238">DNA-binding</keyword>
<dbReference type="PANTHER" id="PTHR30118:SF6">
    <property type="entry name" value="HTH-TYPE TRANSCRIPTIONAL REGULATOR LEUO"/>
    <property type="match status" value="1"/>
</dbReference>
<proteinExistence type="inferred from homology"/>
<dbReference type="GO" id="GO:0003677">
    <property type="term" value="F:DNA binding"/>
    <property type="evidence" value="ECO:0007669"/>
    <property type="project" value="UniProtKB-KW"/>
</dbReference>
<organism evidence="6 7">
    <name type="scientific">Vibrio natriegens NBRC 15636 = ATCC 14048 = DSM 759</name>
    <dbReference type="NCBI Taxonomy" id="1219067"/>
    <lineage>
        <taxon>Bacteria</taxon>
        <taxon>Pseudomonadati</taxon>
        <taxon>Pseudomonadota</taxon>
        <taxon>Gammaproteobacteria</taxon>
        <taxon>Vibrionales</taxon>
        <taxon>Vibrionaceae</taxon>
        <taxon>Vibrio</taxon>
    </lineage>
</organism>
<name>A0AAN1CWT9_VIBNA</name>
<evidence type="ECO:0000313" key="7">
    <source>
        <dbReference type="Proteomes" id="UP000092741"/>
    </source>
</evidence>
<dbReference type="Proteomes" id="UP000092741">
    <property type="component" value="Chromosome 2"/>
</dbReference>
<dbReference type="AlphaFoldDB" id="A0AAN1CWT9"/>
<reference evidence="6 7" key="1">
    <citation type="submission" date="2016-07" db="EMBL/GenBank/DDBJ databases">
        <title>Developing Vibrio natriegens as a novel, fast-growing host for biotechnology.</title>
        <authorList>
            <person name="Weinstock M.T."/>
            <person name="Hesek E.D."/>
            <person name="Wilson C.M."/>
            <person name="Gibson D.G."/>
        </authorList>
    </citation>
    <scope>NUCLEOTIDE SEQUENCE [LARGE SCALE GENOMIC DNA]</scope>
    <source>
        <strain evidence="6 7">ATCC 14048</strain>
    </source>
</reference>
<dbReference type="InterPro" id="IPR050389">
    <property type="entry name" value="LysR-type_TF"/>
</dbReference>
<dbReference type="PRINTS" id="PR00039">
    <property type="entry name" value="HTHLYSR"/>
</dbReference>
<dbReference type="RefSeq" id="WP_020334742.1">
    <property type="nucleotide sequence ID" value="NZ_ATFJ01000032.1"/>
</dbReference>
<dbReference type="SUPFAM" id="SSF46785">
    <property type="entry name" value="Winged helix' DNA-binding domain"/>
    <property type="match status" value="1"/>
</dbReference>
<gene>
    <name evidence="6" type="ORF">BA890_15260</name>
</gene>
<evidence type="ECO:0000256" key="1">
    <source>
        <dbReference type="ARBA" id="ARBA00009437"/>
    </source>
</evidence>
<dbReference type="Pfam" id="PF00126">
    <property type="entry name" value="HTH_1"/>
    <property type="match status" value="1"/>
</dbReference>
<dbReference type="InterPro" id="IPR005119">
    <property type="entry name" value="LysR_subst-bd"/>
</dbReference>
<evidence type="ECO:0000256" key="2">
    <source>
        <dbReference type="ARBA" id="ARBA00023015"/>
    </source>
</evidence>
<dbReference type="Gene3D" id="3.40.190.10">
    <property type="entry name" value="Periplasmic binding protein-like II"/>
    <property type="match status" value="2"/>
</dbReference>
<dbReference type="Gene3D" id="1.10.10.10">
    <property type="entry name" value="Winged helix-like DNA-binding domain superfamily/Winged helix DNA-binding domain"/>
    <property type="match status" value="1"/>
</dbReference>
<evidence type="ECO:0000256" key="3">
    <source>
        <dbReference type="ARBA" id="ARBA00023125"/>
    </source>
</evidence>
<dbReference type="InterPro" id="IPR000847">
    <property type="entry name" value="LysR_HTH_N"/>
</dbReference>
<dbReference type="Pfam" id="PF03466">
    <property type="entry name" value="LysR_substrate"/>
    <property type="match status" value="1"/>
</dbReference>
<sequence length="295" mass="33314">MDLNLIQTFLVVAEFQSYTKAAEQLGLTQPAVSAAIKRLEQVVDKQLFVKKGRGIALTSTAHQLLPQFQQAVSIIDSAISDKNHFEVCCSEILLHSMPPIENVVFYESPPEKYILFELIRQQKVDLAIDTVITKDSAFVIEDAYSEEAVVICREDHPRIQGTLSKQQFYEERHCLFSGKWENMTGFEQLAKEKIQERKVDLVTSSLAGMALYVADRDCLGVVSKSFANKWSKALNLQVLPCPISIHSIPYKFVYHKREIDNPAHLALRQKIKELLVAAHGKPFSNKAIIQLNADL</sequence>
<feature type="domain" description="HTH lysR-type" evidence="5">
    <location>
        <begin position="1"/>
        <end position="58"/>
    </location>
</feature>
<dbReference type="InterPro" id="IPR036390">
    <property type="entry name" value="WH_DNA-bd_sf"/>
</dbReference>
<dbReference type="GeneID" id="70915076"/>